<dbReference type="EMBL" id="MN739671">
    <property type="protein sequence ID" value="QHT19932.1"/>
    <property type="molecule type" value="Genomic_DNA"/>
</dbReference>
<organism evidence="2">
    <name type="scientific">viral metagenome</name>
    <dbReference type="NCBI Taxonomy" id="1070528"/>
    <lineage>
        <taxon>unclassified sequences</taxon>
        <taxon>metagenomes</taxon>
        <taxon>organismal metagenomes</taxon>
    </lineage>
</organism>
<accession>A0A6C0DTT9</accession>
<sequence>MNKTKKNRKKTKKTKQKQKPSKPPIKNITQRLIKSSSYSPTINQQLVTLKSISRSPVYDCNNEQAFILKEPLKIGVPGYLFGKNCFLYNSPEAKQFLLKNLAANKHVQSNKIVPPIQSKSNCWFNSMFVTFFVSDKGRKFFHFFRQLMIEGKQKNGTKIPEKLQDAFALLNFGVDACLTGNKYAYELNTNAIIRQIYTSIPSTYKSKYPLIVDIDNAGNPVIYYMSMIDYLNNNDIQIFFLREIGANWKQRITKITTGVKHLPHIIIMEIFEKDVATFNQKPHTFTINNARYQLDSSVVRDTTKQHFCSTITCEKREYGYDGMSFSRLVPLEWKNKLNSAEFTWQFEGSNNSDGTPLQWNYTKCYQLLMYYRIS</sequence>
<evidence type="ECO:0000256" key="1">
    <source>
        <dbReference type="SAM" id="MobiDB-lite"/>
    </source>
</evidence>
<feature type="compositionally biased region" description="Basic residues" evidence="1">
    <location>
        <begin position="1"/>
        <end position="20"/>
    </location>
</feature>
<reference evidence="2" key="1">
    <citation type="journal article" date="2020" name="Nature">
        <title>Giant virus diversity and host interactions through global metagenomics.</title>
        <authorList>
            <person name="Schulz F."/>
            <person name="Roux S."/>
            <person name="Paez-Espino D."/>
            <person name="Jungbluth S."/>
            <person name="Walsh D.A."/>
            <person name="Denef V.J."/>
            <person name="McMahon K.D."/>
            <person name="Konstantinidis K.T."/>
            <person name="Eloe-Fadrosh E.A."/>
            <person name="Kyrpides N.C."/>
            <person name="Woyke T."/>
        </authorList>
    </citation>
    <scope>NUCLEOTIDE SEQUENCE</scope>
    <source>
        <strain evidence="2">GVMAG-M-3300023174-5</strain>
    </source>
</reference>
<proteinExistence type="predicted"/>
<evidence type="ECO:0000313" key="2">
    <source>
        <dbReference type="EMBL" id="QHT19932.1"/>
    </source>
</evidence>
<dbReference type="AlphaFoldDB" id="A0A6C0DTT9"/>
<name>A0A6C0DTT9_9ZZZZ</name>
<feature type="region of interest" description="Disordered" evidence="1">
    <location>
        <begin position="1"/>
        <end position="27"/>
    </location>
</feature>
<protein>
    <submittedName>
        <fullName evidence="2">Uncharacterized protein</fullName>
    </submittedName>
</protein>